<dbReference type="RefSeq" id="WP_212216435.1">
    <property type="nucleotide sequence ID" value="NZ_JAGUCO010000008.1"/>
</dbReference>
<dbReference type="EMBL" id="JAGUCO010000008">
    <property type="protein sequence ID" value="MBS2099192.1"/>
    <property type="molecule type" value="Genomic_DNA"/>
</dbReference>
<reference evidence="1 2" key="1">
    <citation type="journal article" date="2015" name="Int. J. Syst. Evol. Microbiol.">
        <title>Carboxylicivirga linearis sp. nov., isolated from a sea cucumber culture pond.</title>
        <authorList>
            <person name="Wang F.Q."/>
            <person name="Zhou Y.X."/>
            <person name="Lin X.Z."/>
            <person name="Chen G.J."/>
            <person name="Du Z.J."/>
        </authorList>
    </citation>
    <scope>NUCLEOTIDE SEQUENCE [LARGE SCALE GENOMIC DNA]</scope>
    <source>
        <strain evidence="1 2">FB218</strain>
    </source>
</reference>
<dbReference type="Proteomes" id="UP000708576">
    <property type="component" value="Unassembled WGS sequence"/>
</dbReference>
<evidence type="ECO:0000313" key="1">
    <source>
        <dbReference type="EMBL" id="MBS2099192.1"/>
    </source>
</evidence>
<protein>
    <recommendedName>
        <fullName evidence="3">SCP2 domain-containing protein</fullName>
    </recommendedName>
</protein>
<proteinExistence type="predicted"/>
<evidence type="ECO:0008006" key="3">
    <source>
        <dbReference type="Google" id="ProtNLM"/>
    </source>
</evidence>
<sequence length="169" mass="18327">MTLKSELDQFGQLFKQHLNGNMKASLRWVTATAVNWDEQTMTATDSDELEYFDVLLGVGTMAVKPVLNTDCLIAIIEGDEATAFLLHADEAELIQFNGGSNGGLTITPTLKDNLEKNNAILKAMLDVITGPELTQAANTPSVLQVALKTAVTGKEMGDFAEIENTKIMH</sequence>
<gene>
    <name evidence="1" type="ORF">KEM10_12945</name>
</gene>
<organism evidence="1 2">
    <name type="scientific">Carboxylicivirga linearis</name>
    <dbReference type="NCBI Taxonomy" id="1628157"/>
    <lineage>
        <taxon>Bacteria</taxon>
        <taxon>Pseudomonadati</taxon>
        <taxon>Bacteroidota</taxon>
        <taxon>Bacteroidia</taxon>
        <taxon>Marinilabiliales</taxon>
        <taxon>Marinilabiliaceae</taxon>
        <taxon>Carboxylicivirga</taxon>
    </lineage>
</organism>
<comment type="caution">
    <text evidence="1">The sequence shown here is derived from an EMBL/GenBank/DDBJ whole genome shotgun (WGS) entry which is preliminary data.</text>
</comment>
<accession>A0ABS5JWA6</accession>
<evidence type="ECO:0000313" key="2">
    <source>
        <dbReference type="Proteomes" id="UP000708576"/>
    </source>
</evidence>
<keyword evidence="2" id="KW-1185">Reference proteome</keyword>
<name>A0ABS5JWA6_9BACT</name>